<reference evidence="1 2" key="1">
    <citation type="submission" date="2024-04" db="EMBL/GenBank/DDBJ databases">
        <title>Isolation of an actinomycete strain from pig manure.</title>
        <authorList>
            <person name="Gong T."/>
            <person name="Yu Z."/>
            <person name="An M."/>
            <person name="Wei C."/>
            <person name="Yang W."/>
            <person name="Liu L."/>
        </authorList>
    </citation>
    <scope>NUCLEOTIDE SEQUENCE [LARGE SCALE GENOMIC DNA]</scope>
    <source>
        <strain evidence="1 2">ZF39</strain>
    </source>
</reference>
<sequence>MANTRKVTITLSVEAVDSIKTLVESGQADSMSGFVQHAVTTALDDIGAWQSMLREALDETGGPLTDAERAWADSVLAPKRDSAA</sequence>
<keyword evidence="2" id="KW-1185">Reference proteome</keyword>
<protein>
    <recommendedName>
        <fullName evidence="3">CopG family transcriptional regulator</fullName>
    </recommendedName>
</protein>
<name>A0ABZ3FIY4_9ACTN</name>
<dbReference type="RefSeq" id="WP_425307398.1">
    <property type="nucleotide sequence ID" value="NZ_CP154795.1"/>
</dbReference>
<evidence type="ECO:0000313" key="2">
    <source>
        <dbReference type="Proteomes" id="UP001442841"/>
    </source>
</evidence>
<organism evidence="1 2">
    <name type="scientific">Ammonicoccus fulvus</name>
    <dbReference type="NCBI Taxonomy" id="3138240"/>
    <lineage>
        <taxon>Bacteria</taxon>
        <taxon>Bacillati</taxon>
        <taxon>Actinomycetota</taxon>
        <taxon>Actinomycetes</taxon>
        <taxon>Propionibacteriales</taxon>
        <taxon>Propionibacteriaceae</taxon>
        <taxon>Ammonicoccus</taxon>
    </lineage>
</organism>
<dbReference type="EMBL" id="CP154795">
    <property type="protein sequence ID" value="XAN05963.1"/>
    <property type="molecule type" value="Genomic_DNA"/>
</dbReference>
<evidence type="ECO:0000313" key="1">
    <source>
        <dbReference type="EMBL" id="XAN05963.1"/>
    </source>
</evidence>
<evidence type="ECO:0008006" key="3">
    <source>
        <dbReference type="Google" id="ProtNLM"/>
    </source>
</evidence>
<proteinExistence type="predicted"/>
<accession>A0ABZ3FIY4</accession>
<dbReference type="Proteomes" id="UP001442841">
    <property type="component" value="Chromosome"/>
</dbReference>
<gene>
    <name evidence="1" type="ORF">AADG42_01095</name>
</gene>